<comment type="caution">
    <text evidence="2">The sequence shown here is derived from an EMBL/GenBank/DDBJ whole genome shotgun (WGS) entry which is preliminary data.</text>
</comment>
<proteinExistence type="predicted"/>
<dbReference type="InterPro" id="IPR058240">
    <property type="entry name" value="rSAM_sf"/>
</dbReference>
<dbReference type="PANTHER" id="PTHR42836">
    <property type="entry name" value="7-CARBOXY-7-DEAZAGUANINE SYNTHASE"/>
    <property type="match status" value="1"/>
</dbReference>
<evidence type="ECO:0000256" key="1">
    <source>
        <dbReference type="ARBA" id="ARBA00022485"/>
    </source>
</evidence>
<evidence type="ECO:0000313" key="3">
    <source>
        <dbReference type="Proteomes" id="UP000231632"/>
    </source>
</evidence>
<keyword evidence="2" id="KW-0456">Lyase</keyword>
<sequence length="163" mass="18164">MEAIIAEVKRQGRPLVLVTGGEPLAQKQCIELLKELGKLDCIVQLETSGAYLIDQVPESVHRIVDIKTPGSLEVERNRLENLALLTANDELKFVITSRDDYEWVRQFIVEYNLAACEATLLMSPAYGSVAGSDLCAWMLEDRLPARMQLQLHKVIWGAQATGV</sequence>
<evidence type="ECO:0000313" key="2">
    <source>
        <dbReference type="EMBL" id="GAV20931.1"/>
    </source>
</evidence>
<organism evidence="2 3">
    <name type="scientific">Mariprofundus micogutta</name>
    <dbReference type="NCBI Taxonomy" id="1921010"/>
    <lineage>
        <taxon>Bacteria</taxon>
        <taxon>Pseudomonadati</taxon>
        <taxon>Pseudomonadota</taxon>
        <taxon>Candidatius Mariprofundia</taxon>
        <taxon>Mariprofundales</taxon>
        <taxon>Mariprofundaceae</taxon>
        <taxon>Mariprofundus</taxon>
    </lineage>
</organism>
<dbReference type="AlphaFoldDB" id="A0A1L8CPT9"/>
<dbReference type="GO" id="GO:0016829">
    <property type="term" value="F:lyase activity"/>
    <property type="evidence" value="ECO:0007669"/>
    <property type="project" value="UniProtKB-KW"/>
</dbReference>
<keyword evidence="1" id="KW-0411">Iron-sulfur</keyword>
<dbReference type="STRING" id="1921010.MMIC_P1909"/>
<name>A0A1L8CPT9_9PROT</name>
<gene>
    <name evidence="2" type="ORF">MMIC_P1909</name>
</gene>
<keyword evidence="3" id="KW-1185">Reference proteome</keyword>
<dbReference type="Gene3D" id="3.20.20.70">
    <property type="entry name" value="Aldolase class I"/>
    <property type="match status" value="1"/>
</dbReference>
<protein>
    <submittedName>
        <fullName evidence="2">7-carboxy-7-deazaguanine synthase</fullName>
        <ecNumber evidence="2">4.3.99.3</ecNumber>
    </submittedName>
</protein>
<dbReference type="SUPFAM" id="SSF102114">
    <property type="entry name" value="Radical SAM enzymes"/>
    <property type="match status" value="1"/>
</dbReference>
<keyword evidence="1" id="KW-0004">4Fe-4S</keyword>
<keyword evidence="1" id="KW-0479">Metal-binding</keyword>
<keyword evidence="1" id="KW-0408">Iron</keyword>
<dbReference type="PANTHER" id="PTHR42836:SF1">
    <property type="entry name" value="7-CARBOXY-7-DEAZAGUANINE SYNTHASE"/>
    <property type="match status" value="1"/>
</dbReference>
<dbReference type="EC" id="4.3.99.3" evidence="2"/>
<dbReference type="InterPro" id="IPR013785">
    <property type="entry name" value="Aldolase_TIM"/>
</dbReference>
<dbReference type="EMBL" id="BDFD01000017">
    <property type="protein sequence ID" value="GAV20931.1"/>
    <property type="molecule type" value="Genomic_DNA"/>
</dbReference>
<dbReference type="Proteomes" id="UP000231632">
    <property type="component" value="Unassembled WGS sequence"/>
</dbReference>
<reference evidence="2 3" key="1">
    <citation type="journal article" date="2017" name="Arch. Microbiol.">
        <title>Mariprofundus micogutta sp. nov., a novel iron-oxidizing zetaproteobacterium isolated from a deep-sea hydrothermal field at the Bayonnaise knoll of the Izu-Ogasawara arc, and a description of Mariprofundales ord. nov. and Zetaproteobacteria classis nov.</title>
        <authorList>
            <person name="Makita H."/>
            <person name="Tanaka E."/>
            <person name="Mitsunobu S."/>
            <person name="Miyazaki M."/>
            <person name="Nunoura T."/>
            <person name="Uematsu K."/>
            <person name="Takaki Y."/>
            <person name="Nishi S."/>
            <person name="Shimamura S."/>
            <person name="Takai K."/>
        </authorList>
    </citation>
    <scope>NUCLEOTIDE SEQUENCE [LARGE SCALE GENOMIC DNA]</scope>
    <source>
        <strain evidence="2 3">ET2</strain>
    </source>
</reference>
<dbReference type="GO" id="GO:0051539">
    <property type="term" value="F:4 iron, 4 sulfur cluster binding"/>
    <property type="evidence" value="ECO:0007669"/>
    <property type="project" value="UniProtKB-KW"/>
</dbReference>
<accession>A0A1L8CPT9</accession>